<organism evidence="7">
    <name type="scientific">marine metagenome</name>
    <dbReference type="NCBI Taxonomy" id="408172"/>
    <lineage>
        <taxon>unclassified sequences</taxon>
        <taxon>metagenomes</taxon>
        <taxon>ecological metagenomes</taxon>
    </lineage>
</organism>
<name>A0A382TUK4_9ZZZZ</name>
<feature type="transmembrane region" description="Helical" evidence="5">
    <location>
        <begin position="58"/>
        <end position="79"/>
    </location>
</feature>
<dbReference type="EMBL" id="UINC01139075">
    <property type="protein sequence ID" value="SVD25402.1"/>
    <property type="molecule type" value="Genomic_DNA"/>
</dbReference>
<keyword evidence="3 5" id="KW-1133">Transmembrane helix</keyword>
<dbReference type="GO" id="GO:0045454">
    <property type="term" value="P:cell redox homeostasis"/>
    <property type="evidence" value="ECO:0007669"/>
    <property type="project" value="TreeGrafter"/>
</dbReference>
<dbReference type="PANTHER" id="PTHR32234:SF0">
    <property type="entry name" value="THIOL:DISULFIDE INTERCHANGE PROTEIN DSBD"/>
    <property type="match status" value="1"/>
</dbReference>
<reference evidence="7" key="1">
    <citation type="submission" date="2018-05" db="EMBL/GenBank/DDBJ databases">
        <authorList>
            <person name="Lanie J.A."/>
            <person name="Ng W.-L."/>
            <person name="Kazmierczak K.M."/>
            <person name="Andrzejewski T.M."/>
            <person name="Davidsen T.M."/>
            <person name="Wayne K.J."/>
            <person name="Tettelin H."/>
            <person name="Glass J.I."/>
            <person name="Rusch D."/>
            <person name="Podicherti R."/>
            <person name="Tsui H.-C.T."/>
            <person name="Winkler M.E."/>
        </authorList>
    </citation>
    <scope>NUCLEOTIDE SEQUENCE</scope>
</reference>
<feature type="transmembrane region" description="Helical" evidence="5">
    <location>
        <begin position="20"/>
        <end position="46"/>
    </location>
</feature>
<evidence type="ECO:0000256" key="5">
    <source>
        <dbReference type="SAM" id="Phobius"/>
    </source>
</evidence>
<dbReference type="InterPro" id="IPR003834">
    <property type="entry name" value="Cyt_c_assmbl_TM_dom"/>
</dbReference>
<dbReference type="GO" id="GO:0017004">
    <property type="term" value="P:cytochrome complex assembly"/>
    <property type="evidence" value="ECO:0007669"/>
    <property type="project" value="InterPro"/>
</dbReference>
<comment type="subcellular location">
    <subcellularLocation>
        <location evidence="1">Membrane</location>
        <topology evidence="1">Multi-pass membrane protein</topology>
    </subcellularLocation>
</comment>
<dbReference type="GO" id="GO:0015035">
    <property type="term" value="F:protein-disulfide reductase activity"/>
    <property type="evidence" value="ECO:0007669"/>
    <property type="project" value="TreeGrafter"/>
</dbReference>
<keyword evidence="2 5" id="KW-0812">Transmembrane</keyword>
<gene>
    <name evidence="7" type="ORF">METZ01_LOCUS378256</name>
</gene>
<evidence type="ECO:0000256" key="1">
    <source>
        <dbReference type="ARBA" id="ARBA00004141"/>
    </source>
</evidence>
<dbReference type="Pfam" id="PF02683">
    <property type="entry name" value="DsbD_TM"/>
    <property type="match status" value="1"/>
</dbReference>
<evidence type="ECO:0000256" key="3">
    <source>
        <dbReference type="ARBA" id="ARBA00022989"/>
    </source>
</evidence>
<evidence type="ECO:0000256" key="2">
    <source>
        <dbReference type="ARBA" id="ARBA00022692"/>
    </source>
</evidence>
<evidence type="ECO:0000313" key="7">
    <source>
        <dbReference type="EMBL" id="SVD25402.1"/>
    </source>
</evidence>
<feature type="domain" description="Cytochrome C biogenesis protein transmembrane" evidence="6">
    <location>
        <begin position="23"/>
        <end position="70"/>
    </location>
</feature>
<sequence length="203" mass="22055">PVVIQVIVFSSSLYSAGTSLALALPFLLGLGMALPWPIAGAGLSVIPRPGPWMVRVKQAFGIFILGTAFYYGSLAYGLFSQRWVNPDAVANSVQEMLDQGWYASLEEGLQTAQQEQKPVLVDVWATWCKNCLTMDITTLKNPAVEKALSGYVKIKFQAEDPSVSPANEVMERFDGVGLPTYAILRPKDLDSSAIVTRSSLPAR</sequence>
<protein>
    <recommendedName>
        <fullName evidence="6">Cytochrome C biogenesis protein transmembrane domain-containing protein</fullName>
    </recommendedName>
</protein>
<dbReference type="AlphaFoldDB" id="A0A382TUK4"/>
<feature type="non-terminal residue" evidence="7">
    <location>
        <position position="1"/>
    </location>
</feature>
<accession>A0A382TUK4</accession>
<keyword evidence="4 5" id="KW-0472">Membrane</keyword>
<dbReference type="Pfam" id="PF13899">
    <property type="entry name" value="Thioredoxin_7"/>
    <property type="match status" value="1"/>
</dbReference>
<evidence type="ECO:0000259" key="6">
    <source>
        <dbReference type="Pfam" id="PF02683"/>
    </source>
</evidence>
<dbReference type="SUPFAM" id="SSF52833">
    <property type="entry name" value="Thioredoxin-like"/>
    <property type="match status" value="1"/>
</dbReference>
<proteinExistence type="predicted"/>
<dbReference type="Gene3D" id="3.40.30.10">
    <property type="entry name" value="Glutaredoxin"/>
    <property type="match status" value="1"/>
</dbReference>
<dbReference type="GO" id="GO:0016020">
    <property type="term" value="C:membrane"/>
    <property type="evidence" value="ECO:0007669"/>
    <property type="project" value="UniProtKB-SubCell"/>
</dbReference>
<dbReference type="InterPro" id="IPR036249">
    <property type="entry name" value="Thioredoxin-like_sf"/>
</dbReference>
<evidence type="ECO:0000256" key="4">
    <source>
        <dbReference type="ARBA" id="ARBA00023136"/>
    </source>
</evidence>
<dbReference type="PANTHER" id="PTHR32234">
    <property type="entry name" value="THIOL:DISULFIDE INTERCHANGE PROTEIN DSBD"/>
    <property type="match status" value="1"/>
</dbReference>